<dbReference type="NCBIfam" id="TIGR02777">
    <property type="entry name" value="LigD_PE_dom"/>
    <property type="match status" value="1"/>
</dbReference>
<name>A0ABY8AZW7_9GAMM</name>
<keyword evidence="4" id="KW-1185">Reference proteome</keyword>
<evidence type="ECO:0000259" key="1">
    <source>
        <dbReference type="Pfam" id="PF01068"/>
    </source>
</evidence>
<keyword evidence="3" id="KW-0436">Ligase</keyword>
<evidence type="ECO:0000313" key="4">
    <source>
        <dbReference type="Proteomes" id="UP001222087"/>
    </source>
</evidence>
<gene>
    <name evidence="3" type="ORF">PXX05_08505</name>
</gene>
<protein>
    <submittedName>
        <fullName evidence="3">DNA polymerase ligase N-terminal domain-containing protein</fullName>
    </submittedName>
</protein>
<sequence length="250" mass="28695">MQKHAASQLHYDFRLELQGVLKSWAIPKGPCLDPDVKRIAIPTEDHPVEYLQFEGVIPKKEYGGGRMIVWDTGKWEPLDKNPLDAYEKGHLRFILHAKKLGGRWDLFKISRENTWFLKKYDDDFARVLDDYDITKEKPLSVISGNSVEEVGEDRAPFLETKVKLHLPKSALPQRLSPQLATLTNKPPMGEEWVHEIKFDGYRMLAFKKGSEVRIVSRNNKDWTREFQVVAERVSKLPIDNLLLDGGACGA</sequence>
<dbReference type="InterPro" id="IPR014144">
    <property type="entry name" value="LigD_PE_domain"/>
</dbReference>
<dbReference type="Proteomes" id="UP001222087">
    <property type="component" value="Chromosome"/>
</dbReference>
<dbReference type="SUPFAM" id="SSF56091">
    <property type="entry name" value="DNA ligase/mRNA capping enzyme, catalytic domain"/>
    <property type="match status" value="1"/>
</dbReference>
<dbReference type="GO" id="GO:0016874">
    <property type="term" value="F:ligase activity"/>
    <property type="evidence" value="ECO:0007669"/>
    <property type="project" value="UniProtKB-KW"/>
</dbReference>
<reference evidence="3 4" key="1">
    <citation type="submission" date="2023-02" db="EMBL/GenBank/DDBJ databases">
        <title>Genome Sequence of L. cardiaca H63T.</title>
        <authorList>
            <person name="Lopez A.E."/>
            <person name="Cianciotto N.P."/>
        </authorList>
    </citation>
    <scope>NUCLEOTIDE SEQUENCE [LARGE SCALE GENOMIC DNA]</scope>
    <source>
        <strain evidence="3 4">H63</strain>
    </source>
</reference>
<dbReference type="EMBL" id="CP119078">
    <property type="protein sequence ID" value="WED44667.1"/>
    <property type="molecule type" value="Genomic_DNA"/>
</dbReference>
<dbReference type="PANTHER" id="PTHR39465">
    <property type="entry name" value="DNA LIGASE D, 3'-PHOSPHOESTERASE DOMAIN"/>
    <property type="match status" value="1"/>
</dbReference>
<dbReference type="PANTHER" id="PTHR39465:SF1">
    <property type="entry name" value="DNA LIGASE D 3'-PHOSPHOESTERASE DOMAIN-CONTAINING PROTEIN"/>
    <property type="match status" value="1"/>
</dbReference>
<dbReference type="RefSeq" id="WP_275090487.1">
    <property type="nucleotide sequence ID" value="NZ_CP119078.1"/>
</dbReference>
<dbReference type="Pfam" id="PF13298">
    <property type="entry name" value="LigD_N"/>
    <property type="match status" value="1"/>
</dbReference>
<feature type="domain" description="ATP-dependent DNA ligase family profile" evidence="1">
    <location>
        <begin position="188"/>
        <end position="245"/>
    </location>
</feature>
<dbReference type="Pfam" id="PF01068">
    <property type="entry name" value="DNA_ligase_A_M"/>
    <property type="match status" value="1"/>
</dbReference>
<organism evidence="3 4">
    <name type="scientific">Legionella cardiaca</name>
    <dbReference type="NCBI Taxonomy" id="1071983"/>
    <lineage>
        <taxon>Bacteria</taxon>
        <taxon>Pseudomonadati</taxon>
        <taxon>Pseudomonadota</taxon>
        <taxon>Gammaproteobacteria</taxon>
        <taxon>Legionellales</taxon>
        <taxon>Legionellaceae</taxon>
        <taxon>Legionella</taxon>
    </lineage>
</organism>
<accession>A0ABY8AZW7</accession>
<evidence type="ECO:0000259" key="2">
    <source>
        <dbReference type="Pfam" id="PF13298"/>
    </source>
</evidence>
<dbReference type="Gene3D" id="3.30.470.30">
    <property type="entry name" value="DNA ligase/mRNA capping enzyme"/>
    <property type="match status" value="1"/>
</dbReference>
<feature type="domain" description="DNA ligase D 3'-phosphoesterase" evidence="2">
    <location>
        <begin position="2"/>
        <end position="108"/>
    </location>
</feature>
<proteinExistence type="predicted"/>
<evidence type="ECO:0000313" key="3">
    <source>
        <dbReference type="EMBL" id="WED44667.1"/>
    </source>
</evidence>
<dbReference type="InterPro" id="IPR012310">
    <property type="entry name" value="DNA_ligase_ATP-dep_cent"/>
</dbReference>